<reference evidence="1 2" key="1">
    <citation type="submission" date="2019-07" db="EMBL/GenBank/DDBJ databases">
        <title>Complete genome of Crassaminicella thermophila SY095.</title>
        <authorList>
            <person name="Li X."/>
        </authorList>
    </citation>
    <scope>NUCLEOTIDE SEQUENCE [LARGE SCALE GENOMIC DNA]</scope>
    <source>
        <strain evidence="1 2">SY095</strain>
    </source>
</reference>
<protein>
    <submittedName>
        <fullName evidence="1">Uncharacterized protein</fullName>
    </submittedName>
</protein>
<gene>
    <name evidence="1" type="ORF">FQB35_14380</name>
</gene>
<sequence length="131" mass="15603">MYPYPYYDYMGYCESEAEKMYPEVCKDLNPYIEKICAREDHIYNSKMYPFPKKETVEEMVDEIYEMYIKDNMYRSPDGGYGHRGLFKSLIWILLLGKLLGRRRRRRPGYGYPGYGYPGYGYPGGDYPGYGY</sequence>
<keyword evidence="2" id="KW-1185">Reference proteome</keyword>
<evidence type="ECO:0000313" key="2">
    <source>
        <dbReference type="Proteomes" id="UP000324646"/>
    </source>
</evidence>
<evidence type="ECO:0000313" key="1">
    <source>
        <dbReference type="EMBL" id="QEK13363.1"/>
    </source>
</evidence>
<proteinExistence type="predicted"/>
<dbReference type="RefSeq" id="WP_148810535.1">
    <property type="nucleotide sequence ID" value="NZ_CP042243.1"/>
</dbReference>
<dbReference type="OrthoDB" id="1956411at2"/>
<accession>A0A5C0SFU4</accession>
<dbReference type="AlphaFoldDB" id="A0A5C0SFU4"/>
<name>A0A5C0SFU4_CRATE</name>
<dbReference type="EMBL" id="CP042243">
    <property type="protein sequence ID" value="QEK13363.1"/>
    <property type="molecule type" value="Genomic_DNA"/>
</dbReference>
<dbReference type="Proteomes" id="UP000324646">
    <property type="component" value="Chromosome"/>
</dbReference>
<dbReference type="KEGG" id="crs:FQB35_14380"/>
<organism evidence="1 2">
    <name type="scientific">Crassaminicella thermophila</name>
    <dbReference type="NCBI Taxonomy" id="2599308"/>
    <lineage>
        <taxon>Bacteria</taxon>
        <taxon>Bacillati</taxon>
        <taxon>Bacillota</taxon>
        <taxon>Clostridia</taxon>
        <taxon>Eubacteriales</taxon>
        <taxon>Clostridiaceae</taxon>
        <taxon>Crassaminicella</taxon>
    </lineage>
</organism>